<keyword evidence="1" id="KW-0472">Membrane</keyword>
<dbReference type="HOGENOM" id="CLU_913623_0_0_1"/>
<gene>
    <name evidence="2" type="ORF">TTHERM_01021990</name>
</gene>
<keyword evidence="1 2" id="KW-0812">Transmembrane</keyword>
<dbReference type="Proteomes" id="UP000009168">
    <property type="component" value="Unassembled WGS sequence"/>
</dbReference>
<organism evidence="2 3">
    <name type="scientific">Tetrahymena thermophila (strain SB210)</name>
    <dbReference type="NCBI Taxonomy" id="312017"/>
    <lineage>
        <taxon>Eukaryota</taxon>
        <taxon>Sar</taxon>
        <taxon>Alveolata</taxon>
        <taxon>Ciliophora</taxon>
        <taxon>Intramacronucleata</taxon>
        <taxon>Oligohymenophorea</taxon>
        <taxon>Hymenostomatida</taxon>
        <taxon>Tetrahymenina</taxon>
        <taxon>Tetrahymenidae</taxon>
        <taxon>Tetrahymena</taxon>
    </lineage>
</organism>
<dbReference type="KEGG" id="tet:TTHERM_01021990"/>
<sequence>MFLNQVFEFYSWWMVYVFLNMTYGVYLLIPSQKFTIGFYDNYGSQLYVGNTNFTQNFQYTLMEYYYSIYMYTVMFEDAQEMFKWNNLMELKERSRNLQSIVNQYVNKQFNNMYNEQITIIILVAIISVFMVLTIIPLNFMIQMQKEKIMKLLGSFQPQILESQIKLIELAIFKIDNIHTVNEMNKSVQDNNKSQKQNRKQIKLLMELALDGREDTQINQKGKFKQEINDFIPKYIKRKQNKRNRSIASFNSLPKLSFKIIFMSVVTIILLLIQPFLNIIQNNPFQRESNATLEDRIALTNQNQQSILAISNLTQSLHIPRNNEQIFEGFYKTILNGDICSVKELYPQYFNSNITHADCNRLFGGILNRGLLLSIKKAFDTFQELYEMYSITEQLYII</sequence>
<protein>
    <submittedName>
        <fullName evidence="2">Transmembrane protein, putative</fullName>
    </submittedName>
</protein>
<keyword evidence="3" id="KW-1185">Reference proteome</keyword>
<feature type="transmembrane region" description="Helical" evidence="1">
    <location>
        <begin position="117"/>
        <end position="141"/>
    </location>
</feature>
<dbReference type="EMBL" id="GG662822">
    <property type="protein sequence ID" value="EAR89232.3"/>
    <property type="molecule type" value="Genomic_DNA"/>
</dbReference>
<reference evidence="3" key="1">
    <citation type="journal article" date="2006" name="PLoS Biol.">
        <title>Macronuclear genome sequence of the ciliate Tetrahymena thermophila, a model eukaryote.</title>
        <authorList>
            <person name="Eisen J.A."/>
            <person name="Coyne R.S."/>
            <person name="Wu M."/>
            <person name="Wu D."/>
            <person name="Thiagarajan M."/>
            <person name="Wortman J.R."/>
            <person name="Badger J.H."/>
            <person name="Ren Q."/>
            <person name="Amedeo P."/>
            <person name="Jones K.M."/>
            <person name="Tallon L.J."/>
            <person name="Delcher A.L."/>
            <person name="Salzberg S.L."/>
            <person name="Silva J.C."/>
            <person name="Haas B.J."/>
            <person name="Majoros W.H."/>
            <person name="Farzad M."/>
            <person name="Carlton J.M."/>
            <person name="Smith R.K. Jr."/>
            <person name="Garg J."/>
            <person name="Pearlman R.E."/>
            <person name="Karrer K.M."/>
            <person name="Sun L."/>
            <person name="Manning G."/>
            <person name="Elde N.C."/>
            <person name="Turkewitz A.P."/>
            <person name="Asai D.J."/>
            <person name="Wilkes D.E."/>
            <person name="Wang Y."/>
            <person name="Cai H."/>
            <person name="Collins K."/>
            <person name="Stewart B.A."/>
            <person name="Lee S.R."/>
            <person name="Wilamowska K."/>
            <person name="Weinberg Z."/>
            <person name="Ruzzo W.L."/>
            <person name="Wloga D."/>
            <person name="Gaertig J."/>
            <person name="Frankel J."/>
            <person name="Tsao C.-C."/>
            <person name="Gorovsky M.A."/>
            <person name="Keeling P.J."/>
            <person name="Waller R.F."/>
            <person name="Patron N.J."/>
            <person name="Cherry J.M."/>
            <person name="Stover N.A."/>
            <person name="Krieger C.J."/>
            <person name="del Toro C."/>
            <person name="Ryder H.F."/>
            <person name="Williamson S.C."/>
            <person name="Barbeau R.A."/>
            <person name="Hamilton E.P."/>
            <person name="Orias E."/>
        </authorList>
    </citation>
    <scope>NUCLEOTIDE SEQUENCE [LARGE SCALE GENOMIC DNA]</scope>
    <source>
        <strain evidence="3">SB210</strain>
    </source>
</reference>
<keyword evidence="1" id="KW-1133">Transmembrane helix</keyword>
<feature type="transmembrane region" description="Helical" evidence="1">
    <location>
        <begin position="12"/>
        <end position="29"/>
    </location>
</feature>
<evidence type="ECO:0000256" key="1">
    <source>
        <dbReference type="SAM" id="Phobius"/>
    </source>
</evidence>
<dbReference type="GeneID" id="7827886"/>
<evidence type="ECO:0000313" key="3">
    <source>
        <dbReference type="Proteomes" id="UP000009168"/>
    </source>
</evidence>
<dbReference type="AlphaFoldDB" id="Q22VD3"/>
<proteinExistence type="predicted"/>
<name>Q22VD3_TETTS</name>
<feature type="transmembrane region" description="Helical" evidence="1">
    <location>
        <begin position="255"/>
        <end position="276"/>
    </location>
</feature>
<dbReference type="RefSeq" id="XP_001009477.3">
    <property type="nucleotide sequence ID" value="XM_001009477.3"/>
</dbReference>
<accession>Q22VD3</accession>
<dbReference type="InParanoid" id="Q22VD3"/>
<evidence type="ECO:0000313" key="2">
    <source>
        <dbReference type="EMBL" id="EAR89232.3"/>
    </source>
</evidence>